<dbReference type="InterPro" id="IPR009000">
    <property type="entry name" value="Transl_B-barrel_sf"/>
</dbReference>
<dbReference type="EMBL" id="JBHRSS010000002">
    <property type="protein sequence ID" value="MFC3102956.1"/>
    <property type="molecule type" value="Genomic_DNA"/>
</dbReference>
<evidence type="ECO:0000256" key="3">
    <source>
        <dbReference type="ARBA" id="ARBA00022552"/>
    </source>
</evidence>
<feature type="domain" description="RimM N-terminal" evidence="6">
    <location>
        <begin position="10"/>
        <end position="95"/>
    </location>
</feature>
<dbReference type="HAMAP" id="MF_00014">
    <property type="entry name" value="Ribosome_mat_RimM"/>
    <property type="match status" value="1"/>
</dbReference>
<evidence type="ECO:0000256" key="5">
    <source>
        <dbReference type="HAMAP-Rule" id="MF_00014"/>
    </source>
</evidence>
<gene>
    <name evidence="5 8" type="primary">rimM</name>
    <name evidence="8" type="ORF">ACFOSU_03545</name>
</gene>
<comment type="subunit">
    <text evidence="5">Binds ribosomal protein uS19.</text>
</comment>
<accession>A0ABV7EM35</accession>
<evidence type="ECO:0000313" key="9">
    <source>
        <dbReference type="Proteomes" id="UP001595462"/>
    </source>
</evidence>
<dbReference type="Gene3D" id="2.30.30.240">
    <property type="entry name" value="PRC-barrel domain"/>
    <property type="match status" value="1"/>
</dbReference>
<proteinExistence type="inferred from homology"/>
<evidence type="ECO:0000256" key="2">
    <source>
        <dbReference type="ARBA" id="ARBA00022517"/>
    </source>
</evidence>
<dbReference type="InterPro" id="IPR002676">
    <property type="entry name" value="RimM_N"/>
</dbReference>
<dbReference type="InterPro" id="IPR036976">
    <property type="entry name" value="RimM_N_sf"/>
</dbReference>
<sequence>MTVANTPIVLGRVNGLFGVKGWLKVYSYTRPADNLLEFAEWMIGRQDNWRPFRVLESRVQGKTLVARLGDTDGVPLPDRDAAVELLELDIAVSREAMPPLPHGAFYWFDLIGLEVVNRDGVPLGRVTEMMETGANDVLVLAGDRERLVPFVYGEIIDSVDLDAQRIVADWDPEF</sequence>
<evidence type="ECO:0000256" key="4">
    <source>
        <dbReference type="ARBA" id="ARBA00023186"/>
    </source>
</evidence>
<dbReference type="InterPro" id="IPR056792">
    <property type="entry name" value="PRC_RimM"/>
</dbReference>
<keyword evidence="1 5" id="KW-0963">Cytoplasm</keyword>
<dbReference type="InterPro" id="IPR011033">
    <property type="entry name" value="PRC_barrel-like_sf"/>
</dbReference>
<dbReference type="InterPro" id="IPR011961">
    <property type="entry name" value="RimM"/>
</dbReference>
<name>A0ABV7EM35_9GAMM</name>
<keyword evidence="9" id="KW-1185">Reference proteome</keyword>
<keyword evidence="4 5" id="KW-0143">Chaperone</keyword>
<evidence type="ECO:0000259" key="6">
    <source>
        <dbReference type="Pfam" id="PF01782"/>
    </source>
</evidence>
<feature type="domain" description="Ribosome maturation factor RimM PRC barrel" evidence="7">
    <location>
        <begin position="107"/>
        <end position="171"/>
    </location>
</feature>
<comment type="domain">
    <text evidence="5">The PRC barrel domain binds ribosomal protein uS19.</text>
</comment>
<dbReference type="RefSeq" id="WP_380686510.1">
    <property type="nucleotide sequence ID" value="NZ_JBHRSS010000002.1"/>
</dbReference>
<dbReference type="NCBIfam" id="TIGR02273">
    <property type="entry name" value="16S_RimM"/>
    <property type="match status" value="1"/>
</dbReference>
<dbReference type="SUPFAM" id="SSF50346">
    <property type="entry name" value="PRC-barrel domain"/>
    <property type="match status" value="1"/>
</dbReference>
<dbReference type="Proteomes" id="UP001595462">
    <property type="component" value="Unassembled WGS sequence"/>
</dbReference>
<comment type="function">
    <text evidence="5">An accessory protein needed during the final step in the assembly of 30S ribosomal subunit, possibly for assembly of the head region. Essential for efficient processing of 16S rRNA. May be needed both before and after RbfA during the maturation of 16S rRNA. It has affinity for free ribosomal 30S subunits but not for 70S ribosomes.</text>
</comment>
<comment type="similarity">
    <text evidence="5">Belongs to the RimM family.</text>
</comment>
<dbReference type="SUPFAM" id="SSF50447">
    <property type="entry name" value="Translation proteins"/>
    <property type="match status" value="1"/>
</dbReference>
<dbReference type="PANTHER" id="PTHR33692:SF1">
    <property type="entry name" value="RIBOSOME MATURATION FACTOR RIMM"/>
    <property type="match status" value="1"/>
</dbReference>
<dbReference type="Pfam" id="PF01782">
    <property type="entry name" value="RimM"/>
    <property type="match status" value="1"/>
</dbReference>
<protein>
    <recommendedName>
        <fullName evidence="5">Ribosome maturation factor RimM</fullName>
    </recommendedName>
</protein>
<comment type="caution">
    <text evidence="8">The sequence shown here is derived from an EMBL/GenBank/DDBJ whole genome shotgun (WGS) entry which is preliminary data.</text>
</comment>
<dbReference type="Pfam" id="PF24986">
    <property type="entry name" value="PRC_RimM"/>
    <property type="match status" value="1"/>
</dbReference>
<dbReference type="Gene3D" id="2.40.30.60">
    <property type="entry name" value="RimM"/>
    <property type="match status" value="1"/>
</dbReference>
<keyword evidence="2 5" id="KW-0690">Ribosome biogenesis</keyword>
<evidence type="ECO:0000256" key="1">
    <source>
        <dbReference type="ARBA" id="ARBA00022490"/>
    </source>
</evidence>
<evidence type="ECO:0000313" key="8">
    <source>
        <dbReference type="EMBL" id="MFC3102956.1"/>
    </source>
</evidence>
<evidence type="ECO:0000259" key="7">
    <source>
        <dbReference type="Pfam" id="PF24986"/>
    </source>
</evidence>
<reference evidence="9" key="1">
    <citation type="journal article" date="2019" name="Int. J. Syst. Evol. Microbiol.">
        <title>The Global Catalogue of Microorganisms (GCM) 10K type strain sequencing project: providing services to taxonomists for standard genome sequencing and annotation.</title>
        <authorList>
            <consortium name="The Broad Institute Genomics Platform"/>
            <consortium name="The Broad Institute Genome Sequencing Center for Infectious Disease"/>
            <person name="Wu L."/>
            <person name="Ma J."/>
        </authorList>
    </citation>
    <scope>NUCLEOTIDE SEQUENCE [LARGE SCALE GENOMIC DNA]</scope>
    <source>
        <strain evidence="9">KCTC 52640</strain>
    </source>
</reference>
<dbReference type="PANTHER" id="PTHR33692">
    <property type="entry name" value="RIBOSOME MATURATION FACTOR RIMM"/>
    <property type="match status" value="1"/>
</dbReference>
<organism evidence="8 9">
    <name type="scientific">Salinisphaera aquimarina</name>
    <dbReference type="NCBI Taxonomy" id="2094031"/>
    <lineage>
        <taxon>Bacteria</taxon>
        <taxon>Pseudomonadati</taxon>
        <taxon>Pseudomonadota</taxon>
        <taxon>Gammaproteobacteria</taxon>
        <taxon>Salinisphaerales</taxon>
        <taxon>Salinisphaeraceae</taxon>
        <taxon>Salinisphaera</taxon>
    </lineage>
</organism>
<keyword evidence="3 5" id="KW-0698">rRNA processing</keyword>
<comment type="subcellular location">
    <subcellularLocation>
        <location evidence="5">Cytoplasm</location>
    </subcellularLocation>
</comment>